<name>A0A6I3ST01_9BURK</name>
<keyword evidence="6" id="KW-1185">Reference proteome</keyword>
<reference evidence="3" key="1">
    <citation type="journal article" date="2014" name="Int. J. Syst. Evol. Microbiol.">
        <title>Complete genome of a new Firmicutes species belonging to the dominant human colonic microbiota ('Ruminococcus bicirculans') reveals two chromosomes and a selective capacity to utilize plant glucans.</title>
        <authorList>
            <consortium name="NISC Comparative Sequencing Program"/>
            <person name="Wegmann U."/>
            <person name="Louis P."/>
            <person name="Goesmann A."/>
            <person name="Henrissat B."/>
            <person name="Duncan S.H."/>
            <person name="Flint H.J."/>
        </authorList>
    </citation>
    <scope>NUCLEOTIDE SEQUENCE</scope>
    <source>
        <strain evidence="3">CGMCC 1.15931</strain>
    </source>
</reference>
<dbReference type="Proteomes" id="UP000430634">
    <property type="component" value="Unassembled WGS sequence"/>
</dbReference>
<evidence type="ECO:0000313" key="3">
    <source>
        <dbReference type="EMBL" id="GGB89506.1"/>
    </source>
</evidence>
<reference evidence="4 5" key="3">
    <citation type="submission" date="2019-11" db="EMBL/GenBank/DDBJ databases">
        <title>Type strains purchased from KCTC, JCM and DSMZ.</title>
        <authorList>
            <person name="Lu H."/>
        </authorList>
    </citation>
    <scope>NUCLEOTIDE SEQUENCE [LARGE SCALE GENOMIC DNA]</scope>
    <source>
        <strain evidence="4 5">KCTC 52429</strain>
    </source>
</reference>
<evidence type="ECO:0000313" key="4">
    <source>
        <dbReference type="EMBL" id="MTV51502.1"/>
    </source>
</evidence>
<dbReference type="InterPro" id="IPR027051">
    <property type="entry name" value="XdhC_Rossmann_dom"/>
</dbReference>
<evidence type="ECO:0000313" key="5">
    <source>
        <dbReference type="Proteomes" id="UP000430634"/>
    </source>
</evidence>
<dbReference type="RefSeq" id="WP_155468862.1">
    <property type="nucleotide sequence ID" value="NZ_BMKG01000003.1"/>
</dbReference>
<feature type="domain" description="XdhC- CoxI" evidence="1">
    <location>
        <begin position="6"/>
        <end position="68"/>
    </location>
</feature>
<dbReference type="OrthoDB" id="61481at2"/>
<dbReference type="AlphaFoldDB" id="A0A6I3ST01"/>
<protein>
    <submittedName>
        <fullName evidence="4">Xanthine dehydrogenase accessory protein XdhC</fullName>
    </submittedName>
</protein>
<reference evidence="6" key="2">
    <citation type="journal article" date="2019" name="Int. J. Syst. Evol. Microbiol.">
        <title>The Global Catalogue of Microorganisms (GCM) 10K type strain sequencing project: providing services to taxonomists for standard genome sequencing and annotation.</title>
        <authorList>
            <consortium name="The Broad Institute Genomics Platform"/>
            <consortium name="The Broad Institute Genome Sequencing Center for Infectious Disease"/>
            <person name="Wu L."/>
            <person name="Ma J."/>
        </authorList>
    </citation>
    <scope>NUCLEOTIDE SEQUENCE [LARGE SCALE GENOMIC DNA]</scope>
    <source>
        <strain evidence="6">CGMCC 1.15931</strain>
    </source>
</reference>
<dbReference type="Gene3D" id="3.40.50.720">
    <property type="entry name" value="NAD(P)-binding Rossmann-like Domain"/>
    <property type="match status" value="1"/>
</dbReference>
<dbReference type="NCBIfam" id="TIGR02964">
    <property type="entry name" value="xanthine_xdhC"/>
    <property type="match status" value="1"/>
</dbReference>
<proteinExistence type="predicted"/>
<gene>
    <name evidence="4" type="primary">xdhC</name>
    <name evidence="3" type="ORF">GCM10011572_09510</name>
    <name evidence="4" type="ORF">GM672_02020</name>
</gene>
<dbReference type="EMBL" id="WNKZ01000003">
    <property type="protein sequence ID" value="MTV51502.1"/>
    <property type="molecule type" value="Genomic_DNA"/>
</dbReference>
<dbReference type="EMBL" id="BMKG01000003">
    <property type="protein sequence ID" value="GGB89506.1"/>
    <property type="molecule type" value="Genomic_DNA"/>
</dbReference>
<dbReference type="PANTHER" id="PTHR30388">
    <property type="entry name" value="ALDEHYDE OXIDOREDUCTASE MOLYBDENUM COFACTOR ASSEMBLY PROTEIN"/>
    <property type="match status" value="1"/>
</dbReference>
<dbReference type="Pfam" id="PF13478">
    <property type="entry name" value="XdhC_C"/>
    <property type="match status" value="1"/>
</dbReference>
<evidence type="ECO:0000259" key="2">
    <source>
        <dbReference type="Pfam" id="PF13478"/>
    </source>
</evidence>
<feature type="domain" description="XdhC Rossmann" evidence="2">
    <location>
        <begin position="173"/>
        <end position="315"/>
    </location>
</feature>
<organism evidence="4 5">
    <name type="scientific">Pseudoduganella buxea</name>
    <dbReference type="NCBI Taxonomy" id="1949069"/>
    <lineage>
        <taxon>Bacteria</taxon>
        <taxon>Pseudomonadati</taxon>
        <taxon>Pseudomonadota</taxon>
        <taxon>Betaproteobacteria</taxon>
        <taxon>Burkholderiales</taxon>
        <taxon>Oxalobacteraceae</taxon>
        <taxon>Telluria group</taxon>
        <taxon>Pseudoduganella</taxon>
    </lineage>
</organism>
<comment type="caution">
    <text evidence="4">The sequence shown here is derived from an EMBL/GenBank/DDBJ whole genome shotgun (WGS) entry which is preliminary data.</text>
</comment>
<dbReference type="InterPro" id="IPR052698">
    <property type="entry name" value="MoCofactor_Util/Proc"/>
</dbReference>
<dbReference type="SUPFAM" id="SSF51735">
    <property type="entry name" value="NAD(P)-binding Rossmann-fold domains"/>
    <property type="match status" value="1"/>
</dbReference>
<dbReference type="InterPro" id="IPR014308">
    <property type="entry name" value="Xanthine_DH_XdhC"/>
</dbReference>
<dbReference type="PANTHER" id="PTHR30388:SF6">
    <property type="entry name" value="XANTHINE DEHYDROGENASE SUBUNIT A-RELATED"/>
    <property type="match status" value="1"/>
</dbReference>
<dbReference type="InterPro" id="IPR036291">
    <property type="entry name" value="NAD(P)-bd_dom_sf"/>
</dbReference>
<dbReference type="InterPro" id="IPR003777">
    <property type="entry name" value="XdhC_CoxI"/>
</dbReference>
<dbReference type="Pfam" id="PF02625">
    <property type="entry name" value="XdhC_CoxI"/>
    <property type="match status" value="1"/>
</dbReference>
<evidence type="ECO:0000259" key="1">
    <source>
        <dbReference type="Pfam" id="PF02625"/>
    </source>
</evidence>
<evidence type="ECO:0000313" key="6">
    <source>
        <dbReference type="Proteomes" id="UP000622638"/>
    </source>
</evidence>
<reference evidence="3" key="4">
    <citation type="submission" date="2024-05" db="EMBL/GenBank/DDBJ databases">
        <authorList>
            <person name="Sun Q."/>
            <person name="Zhou Y."/>
        </authorList>
    </citation>
    <scope>NUCLEOTIDE SEQUENCE</scope>
    <source>
        <strain evidence="3">CGMCC 1.15931</strain>
    </source>
</reference>
<sequence>MNQWLVAAAAPAVLVTVSKVQGSAPRAAGTKMLVTADGQQDTIGGGHLEMRAIDIARGMLDSAVPATQHERFPLGPSLGQCCGGVVWLTFEPVQAQVAEVLAALRERRREDSWRVTAIDGTPRCALFDDAGAVIAGGDNVPQPPVRYDDATLFADAAGRTWLYDPVLAPRSHVLLFGAGHVGAAIVRALAELPCTVMWIDERDDMFPATVPDNVTVEATDTPETLVDLAPPGASYLVMTHSHALDQQLCEAILAREQVGWFGLIGSKTKRMQFEHRMAARGIAQERIATMVCPIGVPGITDKAPAVIAASVAAQLLITWEAQAAAPAPQEN</sequence>
<accession>A0A6I3ST01</accession>
<dbReference type="Proteomes" id="UP000622638">
    <property type="component" value="Unassembled WGS sequence"/>
</dbReference>